<dbReference type="Pfam" id="PF13531">
    <property type="entry name" value="SBP_bac_11"/>
    <property type="match status" value="1"/>
</dbReference>
<dbReference type="PROSITE" id="PS50234">
    <property type="entry name" value="VWFA"/>
    <property type="match status" value="1"/>
</dbReference>
<feature type="signal peptide" evidence="1">
    <location>
        <begin position="1"/>
        <end position="23"/>
    </location>
</feature>
<sequence length="514" mass="54975">MSRPRRSLLALTALALLLTACSAQEDRAEDPAAPEPGTLRVLASSELSDMTPVLEQVRKETGVRVRPTYTGTLDAVNLLAKGGADGKYDAVWLSSGAYLRLRPDAAGKVVSETPVMSSPVALGVKTSELGALGWTAGQVTWSQIEQAVRDGRLTYGMTDPARSNSGFATLISVASALSGAQSALTDADVAKAAPRLREFFEGQRLTSGSSGWLASAYARHADVDALLNYESVLKGIPGLTVIRPTDGVVTADYPLSSLASTDATTRTNVKRVTDALRTEAVQRLITARTHRRPVVPSVPPAAGLDTARRRELPFPGSRSVADGLLDAYENELRRPSRTVYVLDTSGSMEGERLNRLKDALADLTGDFRDREEVTLMPFGSDVKSVATHVVSPAAPEAGLAAIRADAAKLRAEGETAIYTSLEKAYDHLGTDRDVFTSIVLMTDGENTRGDDADDFDAFYQGLAGARRDIPVFTVLFGDSDRAELQHIAELTGGRLFDARQGSLDGAFEEIRGYQ</sequence>
<reference evidence="3" key="2">
    <citation type="submission" date="2020-09" db="EMBL/GenBank/DDBJ databases">
        <authorList>
            <person name="Sun Q."/>
            <person name="Ohkuma M."/>
        </authorList>
    </citation>
    <scope>NUCLEOTIDE SEQUENCE</scope>
    <source>
        <strain evidence="3">JCM 4386</strain>
    </source>
</reference>
<dbReference type="Gene3D" id="3.40.50.410">
    <property type="entry name" value="von Willebrand factor, type A domain"/>
    <property type="match status" value="1"/>
</dbReference>
<dbReference type="PROSITE" id="PS51257">
    <property type="entry name" value="PROKAR_LIPOPROTEIN"/>
    <property type="match status" value="1"/>
</dbReference>
<dbReference type="Gene3D" id="3.40.190.10">
    <property type="entry name" value="Periplasmic binding protein-like II"/>
    <property type="match status" value="1"/>
</dbReference>
<organism evidence="3 4">
    <name type="scientific">Streptomyces humidus</name>
    <dbReference type="NCBI Taxonomy" id="52259"/>
    <lineage>
        <taxon>Bacteria</taxon>
        <taxon>Bacillati</taxon>
        <taxon>Actinomycetota</taxon>
        <taxon>Actinomycetes</taxon>
        <taxon>Kitasatosporales</taxon>
        <taxon>Streptomycetaceae</taxon>
        <taxon>Streptomyces</taxon>
    </lineage>
</organism>
<dbReference type="RefSeq" id="WP_190150874.1">
    <property type="nucleotide sequence ID" value="NZ_BMTL01000017.1"/>
</dbReference>
<keyword evidence="4" id="KW-1185">Reference proteome</keyword>
<dbReference type="Proteomes" id="UP000606194">
    <property type="component" value="Unassembled WGS sequence"/>
</dbReference>
<dbReference type="InterPro" id="IPR036465">
    <property type="entry name" value="vWFA_dom_sf"/>
</dbReference>
<evidence type="ECO:0000313" key="3">
    <source>
        <dbReference type="EMBL" id="GGR99404.1"/>
    </source>
</evidence>
<gene>
    <name evidence="3" type="ORF">GCM10010269_42830</name>
</gene>
<dbReference type="SMART" id="SM00327">
    <property type="entry name" value="VWA"/>
    <property type="match status" value="1"/>
</dbReference>
<proteinExistence type="predicted"/>
<dbReference type="CDD" id="cd00198">
    <property type="entry name" value="vWFA"/>
    <property type="match status" value="1"/>
</dbReference>
<accession>A0A918FX68</accession>
<dbReference type="EMBL" id="BMTL01000017">
    <property type="protein sequence ID" value="GGR99404.1"/>
    <property type="molecule type" value="Genomic_DNA"/>
</dbReference>
<dbReference type="AlphaFoldDB" id="A0A918FX68"/>
<dbReference type="Pfam" id="PF13768">
    <property type="entry name" value="VWA_3"/>
    <property type="match status" value="1"/>
</dbReference>
<feature type="domain" description="VWFA" evidence="2">
    <location>
        <begin position="337"/>
        <end position="514"/>
    </location>
</feature>
<reference evidence="3" key="1">
    <citation type="journal article" date="2014" name="Int. J. Syst. Evol. Microbiol.">
        <title>Complete genome sequence of Corynebacterium casei LMG S-19264T (=DSM 44701T), isolated from a smear-ripened cheese.</title>
        <authorList>
            <consortium name="US DOE Joint Genome Institute (JGI-PGF)"/>
            <person name="Walter F."/>
            <person name="Albersmeier A."/>
            <person name="Kalinowski J."/>
            <person name="Ruckert C."/>
        </authorList>
    </citation>
    <scope>NUCLEOTIDE SEQUENCE</scope>
    <source>
        <strain evidence="3">JCM 4386</strain>
    </source>
</reference>
<name>A0A918FX68_9ACTN</name>
<dbReference type="SUPFAM" id="SSF53300">
    <property type="entry name" value="vWA-like"/>
    <property type="match status" value="1"/>
</dbReference>
<dbReference type="InterPro" id="IPR002035">
    <property type="entry name" value="VWF_A"/>
</dbReference>
<dbReference type="SUPFAM" id="SSF53850">
    <property type="entry name" value="Periplasmic binding protein-like II"/>
    <property type="match status" value="1"/>
</dbReference>
<evidence type="ECO:0000313" key="4">
    <source>
        <dbReference type="Proteomes" id="UP000606194"/>
    </source>
</evidence>
<keyword evidence="1" id="KW-0732">Signal</keyword>
<feature type="chain" id="PRO_5038408739" evidence="1">
    <location>
        <begin position="24"/>
        <end position="514"/>
    </location>
</feature>
<protein>
    <submittedName>
        <fullName evidence="3">VWA domain-containing protein</fullName>
    </submittedName>
</protein>
<evidence type="ECO:0000256" key="1">
    <source>
        <dbReference type="SAM" id="SignalP"/>
    </source>
</evidence>
<dbReference type="PANTHER" id="PTHR10579">
    <property type="entry name" value="CALCIUM-ACTIVATED CHLORIDE CHANNEL REGULATOR"/>
    <property type="match status" value="1"/>
</dbReference>
<comment type="caution">
    <text evidence="3">The sequence shown here is derived from an EMBL/GenBank/DDBJ whole genome shotgun (WGS) entry which is preliminary data.</text>
</comment>
<dbReference type="InterPro" id="IPR051266">
    <property type="entry name" value="CLCR"/>
</dbReference>
<evidence type="ECO:0000259" key="2">
    <source>
        <dbReference type="PROSITE" id="PS50234"/>
    </source>
</evidence>
<dbReference type="PANTHER" id="PTHR10579:SF43">
    <property type="entry name" value="ZINC FINGER (C3HC4-TYPE RING FINGER) FAMILY PROTEIN"/>
    <property type="match status" value="1"/>
</dbReference>